<evidence type="ECO:0000313" key="3">
    <source>
        <dbReference type="Proteomes" id="UP001172457"/>
    </source>
</evidence>
<comment type="caution">
    <text evidence="2">The sequence shown here is derived from an EMBL/GenBank/DDBJ whole genome shotgun (WGS) entry which is preliminary data.</text>
</comment>
<feature type="domain" description="Retrovirus-related Pol polyprotein from transposon TNT 1-94-like beta-barrel" evidence="1">
    <location>
        <begin position="74"/>
        <end position="142"/>
    </location>
</feature>
<dbReference type="AlphaFoldDB" id="A0AA38SFZ7"/>
<proteinExistence type="predicted"/>
<name>A0AA38SFZ7_9ASTR</name>
<gene>
    <name evidence="2" type="ORF">OSB04_028169</name>
</gene>
<reference evidence="2" key="1">
    <citation type="submission" date="2023-03" db="EMBL/GenBank/DDBJ databases">
        <title>Chromosome-scale reference genome and RAD-based genetic map of yellow starthistle (Centaurea solstitialis) reveal putative structural variation and QTLs associated with invader traits.</title>
        <authorList>
            <person name="Reatini B."/>
            <person name="Cang F.A."/>
            <person name="Jiang Q."/>
            <person name="Mckibben M.T.W."/>
            <person name="Barker M.S."/>
            <person name="Rieseberg L.H."/>
            <person name="Dlugosch K.M."/>
        </authorList>
    </citation>
    <scope>NUCLEOTIDE SEQUENCE</scope>
    <source>
        <strain evidence="2">CAN-66</strain>
        <tissue evidence="2">Leaf</tissue>
    </source>
</reference>
<accession>A0AA38SFZ7</accession>
<organism evidence="2 3">
    <name type="scientific">Centaurea solstitialis</name>
    <name type="common">yellow star-thistle</name>
    <dbReference type="NCBI Taxonomy" id="347529"/>
    <lineage>
        <taxon>Eukaryota</taxon>
        <taxon>Viridiplantae</taxon>
        <taxon>Streptophyta</taxon>
        <taxon>Embryophyta</taxon>
        <taxon>Tracheophyta</taxon>
        <taxon>Spermatophyta</taxon>
        <taxon>Magnoliopsida</taxon>
        <taxon>eudicotyledons</taxon>
        <taxon>Gunneridae</taxon>
        <taxon>Pentapetalae</taxon>
        <taxon>asterids</taxon>
        <taxon>campanulids</taxon>
        <taxon>Asterales</taxon>
        <taxon>Asteraceae</taxon>
        <taxon>Carduoideae</taxon>
        <taxon>Cardueae</taxon>
        <taxon>Centaureinae</taxon>
        <taxon>Centaurea</taxon>
    </lineage>
</organism>
<dbReference type="EMBL" id="JARYMX010000007">
    <property type="protein sequence ID" value="KAJ9541663.1"/>
    <property type="molecule type" value="Genomic_DNA"/>
</dbReference>
<dbReference type="InterPro" id="IPR054722">
    <property type="entry name" value="PolX-like_BBD"/>
</dbReference>
<sequence length="148" mass="16612">MQSPFRKDKVSKPLGFTFRSIAGRGRGKLDRPDKSHLVCSHYKKTGHEATNCFELIGYPRWFEERVKVGGGGQGATHHITSDASLLFDTYKILDCEVGLPNGEIMVATQEDSVRLMDKITLKHVLFVPNFSCNQISVTRLSDDLHSFV</sequence>
<protein>
    <recommendedName>
        <fullName evidence="1">Retrovirus-related Pol polyprotein from transposon TNT 1-94-like beta-barrel domain-containing protein</fullName>
    </recommendedName>
</protein>
<evidence type="ECO:0000259" key="1">
    <source>
        <dbReference type="Pfam" id="PF22936"/>
    </source>
</evidence>
<keyword evidence="3" id="KW-1185">Reference proteome</keyword>
<evidence type="ECO:0000313" key="2">
    <source>
        <dbReference type="EMBL" id="KAJ9541663.1"/>
    </source>
</evidence>
<dbReference type="Proteomes" id="UP001172457">
    <property type="component" value="Chromosome 7"/>
</dbReference>
<dbReference type="Pfam" id="PF22936">
    <property type="entry name" value="Pol_BBD"/>
    <property type="match status" value="1"/>
</dbReference>